<dbReference type="KEGG" id="cwo:Cwoe_1946"/>
<dbReference type="InterPro" id="IPR029068">
    <property type="entry name" value="Glyas_Bleomycin-R_OHBP_Dase"/>
</dbReference>
<dbReference type="eggNOG" id="COG0346">
    <property type="taxonomic scope" value="Bacteria"/>
</dbReference>
<dbReference type="SUPFAM" id="SSF54593">
    <property type="entry name" value="Glyoxalase/Bleomycin resistance protein/Dihydroxybiphenyl dioxygenase"/>
    <property type="match status" value="1"/>
</dbReference>
<keyword evidence="4" id="KW-1185">Reference proteome</keyword>
<evidence type="ECO:0000313" key="4">
    <source>
        <dbReference type="Proteomes" id="UP000008229"/>
    </source>
</evidence>
<dbReference type="Proteomes" id="UP000008229">
    <property type="component" value="Chromosome"/>
</dbReference>
<dbReference type="EMBL" id="CP001854">
    <property type="protein sequence ID" value="ADB50372.1"/>
    <property type="molecule type" value="Genomic_DNA"/>
</dbReference>
<feature type="domain" description="VOC" evidence="2">
    <location>
        <begin position="4"/>
        <end position="151"/>
    </location>
</feature>
<evidence type="ECO:0000256" key="1">
    <source>
        <dbReference type="ARBA" id="ARBA00022723"/>
    </source>
</evidence>
<dbReference type="GO" id="GO:0046491">
    <property type="term" value="P:L-methylmalonyl-CoA metabolic process"/>
    <property type="evidence" value="ECO:0007669"/>
    <property type="project" value="TreeGrafter"/>
</dbReference>
<dbReference type="GO" id="GO:0046872">
    <property type="term" value="F:metal ion binding"/>
    <property type="evidence" value="ECO:0007669"/>
    <property type="project" value="UniProtKB-KW"/>
</dbReference>
<protein>
    <submittedName>
        <fullName evidence="3">Glyoxalase/bleomycin resistance protein/dioxygenase</fullName>
    </submittedName>
</protein>
<name>D3F392_CONWI</name>
<dbReference type="STRING" id="469383.Cwoe_1946"/>
<dbReference type="PANTHER" id="PTHR43048">
    <property type="entry name" value="METHYLMALONYL-COA EPIMERASE"/>
    <property type="match status" value="1"/>
</dbReference>
<dbReference type="InterPro" id="IPR004360">
    <property type="entry name" value="Glyas_Fos-R_dOase_dom"/>
</dbReference>
<dbReference type="GO" id="GO:0051213">
    <property type="term" value="F:dioxygenase activity"/>
    <property type="evidence" value="ECO:0007669"/>
    <property type="project" value="UniProtKB-KW"/>
</dbReference>
<reference evidence="3 4" key="1">
    <citation type="journal article" date="2010" name="Stand. Genomic Sci.">
        <title>Complete genome sequence of Conexibacter woesei type strain (ID131577).</title>
        <authorList>
            <person name="Pukall R."/>
            <person name="Lapidus A."/>
            <person name="Glavina Del Rio T."/>
            <person name="Copeland A."/>
            <person name="Tice H."/>
            <person name="Cheng J.-F."/>
            <person name="Lucas S."/>
            <person name="Chen F."/>
            <person name="Nolan M."/>
            <person name="Bruce D."/>
            <person name="Goodwin L."/>
            <person name="Pitluck S."/>
            <person name="Mavromatis K."/>
            <person name="Ivanova N."/>
            <person name="Ovchinnikova G."/>
            <person name="Pati A."/>
            <person name="Chen A."/>
            <person name="Palaniappan K."/>
            <person name="Land M."/>
            <person name="Hauser L."/>
            <person name="Chang Y.-J."/>
            <person name="Jeffries C.D."/>
            <person name="Chain P."/>
            <person name="Meincke L."/>
            <person name="Sims D."/>
            <person name="Brettin T."/>
            <person name="Detter J.C."/>
            <person name="Rohde M."/>
            <person name="Goeker M."/>
            <person name="Bristow J."/>
            <person name="Eisen J.A."/>
            <person name="Markowitz V."/>
            <person name="Kyrpides N.C."/>
            <person name="Klenk H.-P."/>
            <person name="Hugenholtz P."/>
        </authorList>
    </citation>
    <scope>NUCLEOTIDE SEQUENCE [LARGE SCALE GENOMIC DNA]</scope>
    <source>
        <strain evidence="4">DSM 14684 / CIP 108061 / JCM 11494 / NBRC 100937 / ID131577</strain>
    </source>
</reference>
<dbReference type="AlphaFoldDB" id="D3F392"/>
<organism evidence="3 4">
    <name type="scientific">Conexibacter woesei (strain DSM 14684 / CCUG 47730 / CIP 108061 / JCM 11494 / NBRC 100937 / ID131577)</name>
    <dbReference type="NCBI Taxonomy" id="469383"/>
    <lineage>
        <taxon>Bacteria</taxon>
        <taxon>Bacillati</taxon>
        <taxon>Actinomycetota</taxon>
        <taxon>Thermoleophilia</taxon>
        <taxon>Solirubrobacterales</taxon>
        <taxon>Conexibacteraceae</taxon>
        <taxon>Conexibacter</taxon>
    </lineage>
</organism>
<evidence type="ECO:0000259" key="2">
    <source>
        <dbReference type="PROSITE" id="PS51819"/>
    </source>
</evidence>
<dbReference type="GO" id="GO:0004493">
    <property type="term" value="F:methylmalonyl-CoA epimerase activity"/>
    <property type="evidence" value="ECO:0007669"/>
    <property type="project" value="TreeGrafter"/>
</dbReference>
<proteinExistence type="predicted"/>
<dbReference type="InterPro" id="IPR037523">
    <property type="entry name" value="VOC_core"/>
</dbReference>
<dbReference type="InterPro" id="IPR051785">
    <property type="entry name" value="MMCE/EMCE_epimerase"/>
</dbReference>
<keyword evidence="3" id="KW-0560">Oxidoreductase</keyword>
<dbReference type="Pfam" id="PF00903">
    <property type="entry name" value="Glyoxalase"/>
    <property type="match status" value="1"/>
</dbReference>
<dbReference type="Gene3D" id="3.10.180.10">
    <property type="entry name" value="2,3-Dihydroxybiphenyl 1,2-Dioxygenase, domain 1"/>
    <property type="match status" value="1"/>
</dbReference>
<accession>D3F392</accession>
<keyword evidence="3" id="KW-0223">Dioxygenase</keyword>
<reference evidence="4" key="2">
    <citation type="submission" date="2010-01" db="EMBL/GenBank/DDBJ databases">
        <title>The complete genome of Conexibacter woesei DSM 14684.</title>
        <authorList>
            <consortium name="US DOE Joint Genome Institute (JGI-PGF)"/>
            <person name="Lucas S."/>
            <person name="Copeland A."/>
            <person name="Lapidus A."/>
            <person name="Glavina del Rio T."/>
            <person name="Dalin E."/>
            <person name="Tice H."/>
            <person name="Bruce D."/>
            <person name="Goodwin L."/>
            <person name="Pitluck S."/>
            <person name="Kyrpides N."/>
            <person name="Mavromatis K."/>
            <person name="Ivanova N."/>
            <person name="Mikhailova N."/>
            <person name="Chertkov O."/>
            <person name="Brettin T."/>
            <person name="Detter J.C."/>
            <person name="Han C."/>
            <person name="Larimer F."/>
            <person name="Land M."/>
            <person name="Hauser L."/>
            <person name="Markowitz V."/>
            <person name="Cheng J.-F."/>
            <person name="Hugenholtz P."/>
            <person name="Woyke T."/>
            <person name="Wu D."/>
            <person name="Pukall R."/>
            <person name="Steenblock K."/>
            <person name="Schneider S."/>
            <person name="Klenk H.-P."/>
            <person name="Eisen J.A."/>
        </authorList>
    </citation>
    <scope>NUCLEOTIDE SEQUENCE [LARGE SCALE GENOMIC DNA]</scope>
    <source>
        <strain evidence="4">DSM 14684 / CIP 108061 / JCM 11494 / NBRC 100937 / ID131577</strain>
    </source>
</reference>
<dbReference type="HOGENOM" id="CLU_046006_2_2_11"/>
<sequence length="165" mass="18059" precursor="true">MLLDTLHFSFTVSSIERSIAWYRDVLGLDLVHRQRQENAYTPLLVGIPGAVLEIAQFRVPGVSPGRSTHMLELVEYVAPRGEVERGPATNEVGAAHLAFLVDDVRERYERMTAAGVAFRNPPVEITEGANRGGMAAYLHDPDGITLELLQPSPARLAAMRAGAVR</sequence>
<evidence type="ECO:0000313" key="3">
    <source>
        <dbReference type="EMBL" id="ADB50372.1"/>
    </source>
</evidence>
<keyword evidence="1" id="KW-0479">Metal-binding</keyword>
<dbReference type="PANTHER" id="PTHR43048:SF3">
    <property type="entry name" value="METHYLMALONYL-COA EPIMERASE, MITOCHONDRIAL"/>
    <property type="match status" value="1"/>
</dbReference>
<gene>
    <name evidence="3" type="ordered locus">Cwoe_1946</name>
</gene>
<dbReference type="PROSITE" id="PS51819">
    <property type="entry name" value="VOC"/>
    <property type="match status" value="1"/>
</dbReference>